<dbReference type="EMBL" id="FOZK01000001">
    <property type="protein sequence ID" value="SFR86716.1"/>
    <property type="molecule type" value="Genomic_DNA"/>
</dbReference>
<dbReference type="AlphaFoldDB" id="A0A1I6K692"/>
<gene>
    <name evidence="2" type="ORF">SAMN05216559_0255</name>
</gene>
<proteinExistence type="predicted"/>
<dbReference type="Proteomes" id="UP000199062">
    <property type="component" value="Unassembled WGS sequence"/>
</dbReference>
<sequence length="31" mass="3058">MSTATKIVVGTVGISALLSLLVVASFVLVPA</sequence>
<name>A0A1I6K692_9EURY</name>
<dbReference type="STRING" id="767519.SAMN05216559_0255"/>
<keyword evidence="1" id="KW-1133">Transmembrane helix</keyword>
<dbReference type="Pfam" id="PF24004">
    <property type="entry name" value="Microp_archaea"/>
    <property type="match status" value="1"/>
</dbReference>
<feature type="transmembrane region" description="Helical" evidence="1">
    <location>
        <begin position="7"/>
        <end position="29"/>
    </location>
</feature>
<dbReference type="InterPro" id="IPR056399">
    <property type="entry name" value="Microp_archaea"/>
</dbReference>
<reference evidence="2 3" key="1">
    <citation type="submission" date="2016-10" db="EMBL/GenBank/DDBJ databases">
        <authorList>
            <person name="de Groot N.N."/>
        </authorList>
    </citation>
    <scope>NUCLEOTIDE SEQUENCE [LARGE SCALE GENOMIC DNA]</scope>
    <source>
        <strain evidence="2 3">CGMCC 1.10457</strain>
    </source>
</reference>
<evidence type="ECO:0000313" key="3">
    <source>
        <dbReference type="Proteomes" id="UP000199062"/>
    </source>
</evidence>
<accession>A0A1I6K692</accession>
<keyword evidence="3" id="KW-1185">Reference proteome</keyword>
<evidence type="ECO:0000313" key="2">
    <source>
        <dbReference type="EMBL" id="SFR86716.1"/>
    </source>
</evidence>
<keyword evidence="1" id="KW-0812">Transmembrane</keyword>
<protein>
    <submittedName>
        <fullName evidence="2">Uncharacterized protein</fullName>
    </submittedName>
</protein>
<keyword evidence="1" id="KW-0472">Membrane</keyword>
<evidence type="ECO:0000256" key="1">
    <source>
        <dbReference type="SAM" id="Phobius"/>
    </source>
</evidence>
<organism evidence="2 3">
    <name type="scientific">Halomicrobium zhouii</name>
    <dbReference type="NCBI Taxonomy" id="767519"/>
    <lineage>
        <taxon>Archaea</taxon>
        <taxon>Methanobacteriati</taxon>
        <taxon>Methanobacteriota</taxon>
        <taxon>Stenosarchaea group</taxon>
        <taxon>Halobacteria</taxon>
        <taxon>Halobacteriales</taxon>
        <taxon>Haloarculaceae</taxon>
        <taxon>Halomicrobium</taxon>
    </lineage>
</organism>